<feature type="transmembrane region" description="Helical" evidence="1">
    <location>
        <begin position="135"/>
        <end position="158"/>
    </location>
</feature>
<evidence type="ECO:0008006" key="4">
    <source>
        <dbReference type="Google" id="ProtNLM"/>
    </source>
</evidence>
<protein>
    <recommendedName>
        <fullName evidence="4">MARVEL domain-containing protein</fullName>
    </recommendedName>
</protein>
<evidence type="ECO:0000256" key="1">
    <source>
        <dbReference type="SAM" id="Phobius"/>
    </source>
</evidence>
<accession>A0A178ZMZ6</accession>
<dbReference type="OrthoDB" id="5363290at2759"/>
<evidence type="ECO:0000313" key="3">
    <source>
        <dbReference type="Proteomes" id="UP000078343"/>
    </source>
</evidence>
<keyword evidence="3" id="KW-1185">Reference proteome</keyword>
<name>A0A178ZMZ6_9EURO</name>
<feature type="transmembrane region" description="Helical" evidence="1">
    <location>
        <begin position="80"/>
        <end position="101"/>
    </location>
</feature>
<keyword evidence="1" id="KW-0812">Transmembrane</keyword>
<keyword evidence="1" id="KW-0472">Membrane</keyword>
<dbReference type="AlphaFoldDB" id="A0A178ZMZ6"/>
<dbReference type="EMBL" id="LVYI01000004">
    <property type="protein sequence ID" value="OAP60395.1"/>
    <property type="molecule type" value="Genomic_DNA"/>
</dbReference>
<gene>
    <name evidence="2" type="ORF">AYL99_05397</name>
</gene>
<dbReference type="GeneID" id="30009565"/>
<dbReference type="RefSeq" id="XP_018693762.1">
    <property type="nucleotide sequence ID" value="XM_018836909.1"/>
</dbReference>
<evidence type="ECO:0000313" key="2">
    <source>
        <dbReference type="EMBL" id="OAP60395.1"/>
    </source>
</evidence>
<organism evidence="2 3">
    <name type="scientific">Fonsecaea erecta</name>
    <dbReference type="NCBI Taxonomy" id="1367422"/>
    <lineage>
        <taxon>Eukaryota</taxon>
        <taxon>Fungi</taxon>
        <taxon>Dikarya</taxon>
        <taxon>Ascomycota</taxon>
        <taxon>Pezizomycotina</taxon>
        <taxon>Eurotiomycetes</taxon>
        <taxon>Chaetothyriomycetidae</taxon>
        <taxon>Chaetothyriales</taxon>
        <taxon>Herpotrichiellaceae</taxon>
        <taxon>Fonsecaea</taxon>
    </lineage>
</organism>
<feature type="transmembrane region" description="Helical" evidence="1">
    <location>
        <begin position="55"/>
        <end position="73"/>
    </location>
</feature>
<reference evidence="2 3" key="1">
    <citation type="submission" date="2016-04" db="EMBL/GenBank/DDBJ databases">
        <title>Draft genome of Fonsecaea erecta CBS 125763.</title>
        <authorList>
            <person name="Weiss V.A."/>
            <person name="Vicente V.A."/>
            <person name="Raittz R.T."/>
            <person name="Moreno L.F."/>
            <person name="De Souza E.M."/>
            <person name="Pedrosa F.O."/>
            <person name="Steffens M.B."/>
            <person name="Faoro H."/>
            <person name="Tadra-Sfeir M.Z."/>
            <person name="Najafzadeh M.J."/>
            <person name="Felipe M.S."/>
            <person name="Teixeira M."/>
            <person name="Sun J."/>
            <person name="Xi L."/>
            <person name="Gomes R."/>
            <person name="De Azevedo C.M."/>
            <person name="Salgado C.G."/>
            <person name="Da Silva M.B."/>
            <person name="Nascimento M.F."/>
            <person name="Queiroz-Telles F."/>
            <person name="Attili D.S."/>
            <person name="Gorbushina A."/>
        </authorList>
    </citation>
    <scope>NUCLEOTIDE SEQUENCE [LARGE SCALE GENOMIC DNA]</scope>
    <source>
        <strain evidence="2 3">CBS 125763</strain>
    </source>
</reference>
<comment type="caution">
    <text evidence="2">The sequence shown here is derived from an EMBL/GenBank/DDBJ whole genome shotgun (WGS) entry which is preliminary data.</text>
</comment>
<dbReference type="Proteomes" id="UP000078343">
    <property type="component" value="Unassembled WGS sequence"/>
</dbReference>
<proteinExistence type="predicted"/>
<keyword evidence="1" id="KW-1133">Transmembrane helix</keyword>
<sequence>MHFTNATRSQRAVIVVNGIIRLIQMGVGVLTIDLYEREKGYWLADDISSKLTYELVLGPFAVVTGLICAIVPLQISYRPVALACPWDLVMFFMYSAAFGYMRAIDGKLGHQPFRTKDPDNTELFFSHASAMMHKVWVNLAGMAVFLTSGVMGAVLIWIGRRNGRGTKHSAV</sequence>
<feature type="transmembrane region" description="Helical" evidence="1">
    <location>
        <begin position="12"/>
        <end position="35"/>
    </location>
</feature>